<dbReference type="PANTHER" id="PTHR32097">
    <property type="entry name" value="CAMP-BINDING PROTEIN 1-RELATED"/>
    <property type="match status" value="1"/>
</dbReference>
<comment type="similarity">
    <text evidence="1">Belongs to the CAPAB/TerDEXZ family.</text>
</comment>
<keyword evidence="4" id="KW-1185">Reference proteome</keyword>
<accession>A0A4Z0G147</accession>
<evidence type="ECO:0000313" key="3">
    <source>
        <dbReference type="EMBL" id="TGA88315.1"/>
    </source>
</evidence>
<comment type="caution">
    <text evidence="3">The sequence shown here is derived from an EMBL/GenBank/DDBJ whole genome shotgun (WGS) entry which is preliminary data.</text>
</comment>
<dbReference type="AlphaFoldDB" id="A0A4Z0G147"/>
<dbReference type="EMBL" id="SRID01000488">
    <property type="protein sequence ID" value="TGA88315.1"/>
    <property type="molecule type" value="Genomic_DNA"/>
</dbReference>
<gene>
    <name evidence="3" type="ORF">E4099_29710</name>
</gene>
<name>A0A4Z0G147_9ACTN</name>
<proteinExistence type="inferred from homology"/>
<evidence type="ECO:0000313" key="4">
    <source>
        <dbReference type="Proteomes" id="UP000297948"/>
    </source>
</evidence>
<evidence type="ECO:0000256" key="1">
    <source>
        <dbReference type="ARBA" id="ARBA00008775"/>
    </source>
</evidence>
<organism evidence="3 4">
    <name type="scientific">Streptomyces palmae</name>
    <dbReference type="NCBI Taxonomy" id="1701085"/>
    <lineage>
        <taxon>Bacteria</taxon>
        <taxon>Bacillati</taxon>
        <taxon>Actinomycetota</taxon>
        <taxon>Actinomycetes</taxon>
        <taxon>Kitasatosporales</taxon>
        <taxon>Streptomycetaceae</taxon>
        <taxon>Streptomyces</taxon>
    </lineage>
</organism>
<protein>
    <submittedName>
        <fullName evidence="3">Resistance protein</fullName>
    </submittedName>
</protein>
<dbReference type="Gene3D" id="2.60.60.30">
    <property type="entry name" value="sav2460 like domains"/>
    <property type="match status" value="1"/>
</dbReference>
<dbReference type="InterPro" id="IPR003325">
    <property type="entry name" value="TerD"/>
</dbReference>
<dbReference type="OrthoDB" id="4290369at2"/>
<evidence type="ECO:0000259" key="2">
    <source>
        <dbReference type="Pfam" id="PF02342"/>
    </source>
</evidence>
<dbReference type="PANTHER" id="PTHR32097:SF4">
    <property type="entry name" value="GENERAL STRESS PROTEIN 16U"/>
    <property type="match status" value="1"/>
</dbReference>
<reference evidence="3 4" key="1">
    <citation type="submission" date="2019-03" db="EMBL/GenBank/DDBJ databases">
        <authorList>
            <person name="Gonzalez-Pimentel J.L."/>
        </authorList>
    </citation>
    <scope>NUCLEOTIDE SEQUENCE [LARGE SCALE GENOMIC DNA]</scope>
    <source>
        <strain evidence="3 4">JCM 31289</strain>
    </source>
</reference>
<dbReference type="Proteomes" id="UP000297948">
    <property type="component" value="Unassembled WGS sequence"/>
</dbReference>
<feature type="domain" description="TerD" evidence="2">
    <location>
        <begin position="36"/>
        <end position="171"/>
    </location>
</feature>
<dbReference type="CDD" id="cd06974">
    <property type="entry name" value="TerD_like"/>
    <property type="match status" value="1"/>
</dbReference>
<sequence>MMSGMNHIAKGANAFVPTVALRVAVRHELRPGAPLVAAGALLLTANGRVRGEADLVFHGRPVHPSGAVRHVVDAREVSAQWLELDLPRVEAAIERVLVVCSMDRGTVGDLAEPTVEAYAPEGTSVARYTVTDAAAETAFVFGEFYRRAGGWKFRAVGQGYASGPAGLATDFGLAVAAAATAPAPAVPPPAPASPGPVPLAGVSKTTGPSPVAPVRPAPAAVPMAALMAKSVSPAPVAPRGAWTFGAVFDPHTVTGKGSHVVTAARRIPPGPVLVEMEHEGGGLFCVDRLDKKNEADHMIFNSTLKDFRGNAAVDPGDGPRLRLRVEARGRWTLTFRPLADARRLESELTGRGPEALLYMGPVADLEMKLRGENGGGYCGMYGYEVAGHPTIAAARERTLVNAAGRNHKVSSPLPDGPLLLSFYAAEGSWRLKVRPV</sequence>
<dbReference type="InterPro" id="IPR051324">
    <property type="entry name" value="Stress/Tellurium_Resist"/>
</dbReference>
<dbReference type="Pfam" id="PF02342">
    <property type="entry name" value="TerD"/>
    <property type="match status" value="1"/>
</dbReference>